<evidence type="ECO:0000313" key="2">
    <source>
        <dbReference type="Proteomes" id="UP001175226"/>
    </source>
</evidence>
<organism evidence="1 2">
    <name type="scientific">Armillaria borealis</name>
    <dbReference type="NCBI Taxonomy" id="47425"/>
    <lineage>
        <taxon>Eukaryota</taxon>
        <taxon>Fungi</taxon>
        <taxon>Dikarya</taxon>
        <taxon>Basidiomycota</taxon>
        <taxon>Agaricomycotina</taxon>
        <taxon>Agaricomycetes</taxon>
        <taxon>Agaricomycetidae</taxon>
        <taxon>Agaricales</taxon>
        <taxon>Marasmiineae</taxon>
        <taxon>Physalacriaceae</taxon>
        <taxon>Armillaria</taxon>
    </lineage>
</organism>
<dbReference type="Proteomes" id="UP001175226">
    <property type="component" value="Unassembled WGS sequence"/>
</dbReference>
<feature type="non-terminal residue" evidence="1">
    <location>
        <position position="57"/>
    </location>
</feature>
<comment type="caution">
    <text evidence="1">The sequence shown here is derived from an EMBL/GenBank/DDBJ whole genome shotgun (WGS) entry which is preliminary data.</text>
</comment>
<gene>
    <name evidence="1" type="ORF">EV421DRAFT_1948282</name>
</gene>
<evidence type="ECO:0000313" key="1">
    <source>
        <dbReference type="EMBL" id="KAK0429569.1"/>
    </source>
</evidence>
<protein>
    <submittedName>
        <fullName evidence="1">Uncharacterized protein</fullName>
    </submittedName>
</protein>
<keyword evidence="2" id="KW-1185">Reference proteome</keyword>
<dbReference type="EMBL" id="JAUEPT010000234">
    <property type="protein sequence ID" value="KAK0429569.1"/>
    <property type="molecule type" value="Genomic_DNA"/>
</dbReference>
<sequence>SKPLSAEEEFDLKWSSTSLYSGAADTTVSSRYALFLGMALFPDVAKKNLNRNRCCRR</sequence>
<name>A0AA39ITT7_9AGAR</name>
<reference evidence="1" key="1">
    <citation type="submission" date="2023-06" db="EMBL/GenBank/DDBJ databases">
        <authorList>
            <consortium name="Lawrence Berkeley National Laboratory"/>
            <person name="Ahrendt S."/>
            <person name="Sahu N."/>
            <person name="Indic B."/>
            <person name="Wong-Bajracharya J."/>
            <person name="Merenyi Z."/>
            <person name="Ke H.-M."/>
            <person name="Monk M."/>
            <person name="Kocsube S."/>
            <person name="Drula E."/>
            <person name="Lipzen A."/>
            <person name="Balint B."/>
            <person name="Henrissat B."/>
            <person name="Andreopoulos B."/>
            <person name="Martin F.M."/>
            <person name="Harder C.B."/>
            <person name="Rigling D."/>
            <person name="Ford K.L."/>
            <person name="Foster G.D."/>
            <person name="Pangilinan J."/>
            <person name="Papanicolaou A."/>
            <person name="Barry K."/>
            <person name="LaButti K."/>
            <person name="Viragh M."/>
            <person name="Koriabine M."/>
            <person name="Yan M."/>
            <person name="Riley R."/>
            <person name="Champramary S."/>
            <person name="Plett K.L."/>
            <person name="Tsai I.J."/>
            <person name="Slot J."/>
            <person name="Sipos G."/>
            <person name="Plett J."/>
            <person name="Nagy L.G."/>
            <person name="Grigoriev I.V."/>
        </authorList>
    </citation>
    <scope>NUCLEOTIDE SEQUENCE</scope>
    <source>
        <strain evidence="1">FPL87.14</strain>
    </source>
</reference>
<proteinExistence type="predicted"/>
<accession>A0AA39ITT7</accession>
<dbReference type="AlphaFoldDB" id="A0AA39ITT7"/>